<keyword evidence="2" id="KW-1185">Reference proteome</keyword>
<evidence type="ECO:0000313" key="2">
    <source>
        <dbReference type="Proteomes" id="UP000623010"/>
    </source>
</evidence>
<proteinExistence type="predicted"/>
<reference evidence="1" key="1">
    <citation type="journal article" date="2014" name="Int. J. Syst. Evol. Microbiol.">
        <title>Complete genome sequence of Corynebacterium casei LMG S-19264T (=DSM 44701T), isolated from a smear-ripened cheese.</title>
        <authorList>
            <consortium name="US DOE Joint Genome Institute (JGI-PGF)"/>
            <person name="Walter F."/>
            <person name="Albersmeier A."/>
            <person name="Kalinowski J."/>
            <person name="Ruckert C."/>
        </authorList>
    </citation>
    <scope>NUCLEOTIDE SEQUENCE</scope>
    <source>
        <strain evidence="1">JCM 5016</strain>
    </source>
</reference>
<reference evidence="1" key="2">
    <citation type="submission" date="2020-09" db="EMBL/GenBank/DDBJ databases">
        <authorList>
            <person name="Sun Q."/>
            <person name="Ohkuma M."/>
        </authorList>
    </citation>
    <scope>NUCLEOTIDE SEQUENCE</scope>
    <source>
        <strain evidence="1">JCM 5016</strain>
    </source>
</reference>
<sequence>MASPWQTADSAAVCGCAAFEAPARAKAPPPAIAAAPASNASFFPVLSFRLRDMRTSGRGRGAYAAMYEISNGIAQGAAGTVK</sequence>
<gene>
    <name evidence="1" type="ORF">GCM10010389_04670</name>
</gene>
<dbReference type="AlphaFoldDB" id="A0A918QS17"/>
<comment type="caution">
    <text evidence="1">The sequence shown here is derived from an EMBL/GenBank/DDBJ whole genome shotgun (WGS) entry which is preliminary data.</text>
</comment>
<dbReference type="EMBL" id="BMWH01000001">
    <property type="protein sequence ID" value="GGZ70328.1"/>
    <property type="molecule type" value="Genomic_DNA"/>
</dbReference>
<evidence type="ECO:0000313" key="1">
    <source>
        <dbReference type="EMBL" id="GGZ70328.1"/>
    </source>
</evidence>
<accession>A0A918QS17</accession>
<protein>
    <submittedName>
        <fullName evidence="1">Uncharacterized protein</fullName>
    </submittedName>
</protein>
<name>A0A918QS17_9ACTN</name>
<organism evidence="1 2">
    <name type="scientific">Streptomyces echinoruber</name>
    <dbReference type="NCBI Taxonomy" id="68898"/>
    <lineage>
        <taxon>Bacteria</taxon>
        <taxon>Bacillati</taxon>
        <taxon>Actinomycetota</taxon>
        <taxon>Actinomycetes</taxon>
        <taxon>Kitasatosporales</taxon>
        <taxon>Streptomycetaceae</taxon>
        <taxon>Streptomyces</taxon>
    </lineage>
</organism>
<dbReference type="Proteomes" id="UP000623010">
    <property type="component" value="Unassembled WGS sequence"/>
</dbReference>